<dbReference type="EMBL" id="LR593887">
    <property type="protein sequence ID" value="VTS04842.1"/>
    <property type="molecule type" value="Genomic_DNA"/>
</dbReference>
<dbReference type="Proteomes" id="UP000464378">
    <property type="component" value="Chromosome"/>
</dbReference>
<feature type="domain" description="Transposase DDE" evidence="1">
    <location>
        <begin position="34"/>
        <end position="114"/>
    </location>
</feature>
<name>A0A6C2YQV2_9BACT</name>
<dbReference type="KEGG" id="tim:GMBLW1_02230"/>
<sequence length="125" mass="14530">MIEVRPGQDHDAPRLKPLLEATLNRVPEVDEIVGDKGFDGDSQREACVNRDINPNIPSWSNRVEAAPFDAEGYRDRNKVERLFAKAKQFRRFATRYEKHKSMFLGVVYLVFGFLRLRRLSIVNRP</sequence>
<reference evidence="2" key="1">
    <citation type="submission" date="2019-04" db="EMBL/GenBank/DDBJ databases">
        <authorList>
            <consortium name="Science for Life Laboratories"/>
        </authorList>
    </citation>
    <scope>NUCLEOTIDE SEQUENCE</scope>
    <source>
        <strain evidence="2">MBLW1</strain>
    </source>
</reference>
<keyword evidence="3" id="KW-1185">Reference proteome</keyword>
<dbReference type="PANTHER" id="PTHR30007">
    <property type="entry name" value="PHP DOMAIN PROTEIN"/>
    <property type="match status" value="1"/>
</dbReference>
<dbReference type="InterPro" id="IPR025668">
    <property type="entry name" value="Tnp_DDE_dom"/>
</dbReference>
<dbReference type="EMBL" id="LR586016">
    <property type="protein sequence ID" value="VIP03737.1"/>
    <property type="molecule type" value="Genomic_DNA"/>
</dbReference>
<evidence type="ECO:0000313" key="2">
    <source>
        <dbReference type="EMBL" id="VIP03737.1"/>
    </source>
</evidence>
<gene>
    <name evidence="2" type="ORF">GMBLW1_02230</name>
</gene>
<protein>
    <recommendedName>
        <fullName evidence="1">Transposase DDE domain-containing protein</fullName>
    </recommendedName>
</protein>
<evidence type="ECO:0000313" key="3">
    <source>
        <dbReference type="Proteomes" id="UP000464378"/>
    </source>
</evidence>
<dbReference type="Pfam" id="PF13586">
    <property type="entry name" value="DDE_Tnp_1_2"/>
    <property type="match status" value="1"/>
</dbReference>
<dbReference type="InParanoid" id="A0A6C2YQV2"/>
<evidence type="ECO:0000259" key="1">
    <source>
        <dbReference type="Pfam" id="PF13586"/>
    </source>
</evidence>
<organism evidence="2">
    <name type="scientific">Tuwongella immobilis</name>
    <dbReference type="NCBI Taxonomy" id="692036"/>
    <lineage>
        <taxon>Bacteria</taxon>
        <taxon>Pseudomonadati</taxon>
        <taxon>Planctomycetota</taxon>
        <taxon>Planctomycetia</taxon>
        <taxon>Gemmatales</taxon>
        <taxon>Gemmataceae</taxon>
        <taxon>Tuwongella</taxon>
    </lineage>
</organism>
<dbReference type="PANTHER" id="PTHR30007:SF1">
    <property type="entry name" value="BLR1914 PROTEIN"/>
    <property type="match status" value="1"/>
</dbReference>
<proteinExistence type="predicted"/>
<accession>A0A6C2YQV2</accession>
<dbReference type="AlphaFoldDB" id="A0A6C2YQV2"/>